<comment type="catalytic activity">
    <reaction evidence="3">
        <text>uridine + phosphate = alpha-D-ribose 1-phosphate + uracil</text>
        <dbReference type="Rhea" id="RHEA:24388"/>
        <dbReference type="ChEBI" id="CHEBI:16704"/>
        <dbReference type="ChEBI" id="CHEBI:17568"/>
        <dbReference type="ChEBI" id="CHEBI:43474"/>
        <dbReference type="ChEBI" id="CHEBI:57720"/>
        <dbReference type="EC" id="2.4.2.3"/>
    </reaction>
</comment>
<evidence type="ECO:0000256" key="1">
    <source>
        <dbReference type="ARBA" id="ARBA00011888"/>
    </source>
</evidence>
<name>A0A5J4J4P0_9FLAO</name>
<keyword evidence="6" id="KW-1185">Reference proteome</keyword>
<accession>A0A5J4J4P0</accession>
<dbReference type="AlphaFoldDB" id="A0A5J4J4P0"/>
<dbReference type="Proteomes" id="UP000326509">
    <property type="component" value="Unassembled WGS sequence"/>
</dbReference>
<evidence type="ECO:0000256" key="2">
    <source>
        <dbReference type="ARBA" id="ARBA00021980"/>
    </source>
</evidence>
<dbReference type="GO" id="GO:0004731">
    <property type="term" value="F:purine-nucleoside phosphorylase activity"/>
    <property type="evidence" value="ECO:0007669"/>
    <property type="project" value="TreeGrafter"/>
</dbReference>
<dbReference type="PANTHER" id="PTHR43691:SF11">
    <property type="entry name" value="FI09636P-RELATED"/>
    <property type="match status" value="1"/>
</dbReference>
<dbReference type="EC" id="2.4.2.3" evidence="1"/>
<dbReference type="SUPFAM" id="SSF53167">
    <property type="entry name" value="Purine and uridine phosphorylases"/>
    <property type="match status" value="1"/>
</dbReference>
<dbReference type="PANTHER" id="PTHR43691">
    <property type="entry name" value="URIDINE PHOSPHORYLASE"/>
    <property type="match status" value="1"/>
</dbReference>
<protein>
    <recommendedName>
        <fullName evidence="2">Uridine phosphorylase</fullName>
        <ecNumber evidence="1">2.4.2.3</ecNumber>
    </recommendedName>
</protein>
<feature type="domain" description="Nucleoside phosphorylase" evidence="4">
    <location>
        <begin position="2"/>
        <end position="235"/>
    </location>
</feature>
<dbReference type="InterPro" id="IPR035994">
    <property type="entry name" value="Nucleoside_phosphorylase_sf"/>
</dbReference>
<evidence type="ECO:0000313" key="5">
    <source>
        <dbReference type="EMBL" id="GER59447.1"/>
    </source>
</evidence>
<proteinExistence type="predicted"/>
<dbReference type="Gene3D" id="3.40.50.1580">
    <property type="entry name" value="Nucleoside phosphorylase domain"/>
    <property type="match status" value="1"/>
</dbReference>
<dbReference type="GO" id="GO:0006152">
    <property type="term" value="P:purine nucleoside catabolic process"/>
    <property type="evidence" value="ECO:0007669"/>
    <property type="project" value="TreeGrafter"/>
</dbReference>
<dbReference type="Pfam" id="PF01048">
    <property type="entry name" value="PNP_UDP_1"/>
    <property type="match status" value="1"/>
</dbReference>
<dbReference type="GO" id="GO:0005829">
    <property type="term" value="C:cytosol"/>
    <property type="evidence" value="ECO:0007669"/>
    <property type="project" value="TreeGrafter"/>
</dbReference>
<sequence>MIEVSKHKREFKTETGLYKGKRLTVISTGIGTDNIDIVFNELDALVNIDFKTRTIKDELTQLNIIRIGTSGAIQEHIPLDSFLVSEIGIGFDNLLHFYKTASFINSELSEAFVKHTQWNTSNSKPYVVNGDETLLNLFTGENFRKGITATNVGFYGPQGRKLRLVLQDDLLNSKLESFNYNNQVITNLEMETSGIYGLAKLLGHKAISLNAIIANRANGTFSEKPKETVALLIENTLNKLVTL</sequence>
<evidence type="ECO:0000313" key="6">
    <source>
        <dbReference type="Proteomes" id="UP000326509"/>
    </source>
</evidence>
<evidence type="ECO:0000256" key="3">
    <source>
        <dbReference type="ARBA" id="ARBA00048447"/>
    </source>
</evidence>
<dbReference type="InterPro" id="IPR000845">
    <property type="entry name" value="Nucleoside_phosphorylase_d"/>
</dbReference>
<evidence type="ECO:0000259" key="4">
    <source>
        <dbReference type="Pfam" id="PF01048"/>
    </source>
</evidence>
<dbReference type="CDD" id="cd00436">
    <property type="entry name" value="UP_TbUP-like"/>
    <property type="match status" value="1"/>
</dbReference>
<dbReference type="EMBL" id="BKCG01000003">
    <property type="protein sequence ID" value="GER59447.1"/>
    <property type="molecule type" value="Genomic_DNA"/>
</dbReference>
<reference evidence="5 6" key="1">
    <citation type="submission" date="2019-08" db="EMBL/GenBank/DDBJ databases">
        <title>Draft genome sequence of Ulvibacter marinus type strain NBRC 109484.</title>
        <authorList>
            <person name="Kawano K."/>
            <person name="Ushijima N."/>
            <person name="Kihara M."/>
            <person name="Itoh H."/>
        </authorList>
    </citation>
    <scope>NUCLEOTIDE SEQUENCE [LARGE SCALE GENOMIC DNA]</scope>
    <source>
        <strain evidence="5 6">NBRC 109484</strain>
    </source>
</reference>
<dbReference type="GO" id="GO:0004850">
    <property type="term" value="F:uridine phosphorylase activity"/>
    <property type="evidence" value="ECO:0007669"/>
    <property type="project" value="UniProtKB-EC"/>
</dbReference>
<gene>
    <name evidence="5" type="primary">udp</name>
    <name evidence="5" type="ORF">ULMA_15550</name>
</gene>
<organism evidence="5 6">
    <name type="scientific">Patiriisocius marinus</name>
    <dbReference type="NCBI Taxonomy" id="1397112"/>
    <lineage>
        <taxon>Bacteria</taxon>
        <taxon>Pseudomonadati</taxon>
        <taxon>Bacteroidota</taxon>
        <taxon>Flavobacteriia</taxon>
        <taxon>Flavobacteriales</taxon>
        <taxon>Flavobacteriaceae</taxon>
        <taxon>Patiriisocius</taxon>
    </lineage>
</organism>
<comment type="caution">
    <text evidence="5">The sequence shown here is derived from an EMBL/GenBank/DDBJ whole genome shotgun (WGS) entry which is preliminary data.</text>
</comment>